<organism evidence="2 3">
    <name type="scientific">Mycena venus</name>
    <dbReference type="NCBI Taxonomy" id="2733690"/>
    <lineage>
        <taxon>Eukaryota</taxon>
        <taxon>Fungi</taxon>
        <taxon>Dikarya</taxon>
        <taxon>Basidiomycota</taxon>
        <taxon>Agaricomycotina</taxon>
        <taxon>Agaricomycetes</taxon>
        <taxon>Agaricomycetidae</taxon>
        <taxon>Agaricales</taxon>
        <taxon>Marasmiineae</taxon>
        <taxon>Mycenaceae</taxon>
        <taxon>Mycena</taxon>
    </lineage>
</organism>
<dbReference type="Proteomes" id="UP000620124">
    <property type="component" value="Unassembled WGS sequence"/>
</dbReference>
<evidence type="ECO:0000259" key="1">
    <source>
        <dbReference type="Pfam" id="PF12937"/>
    </source>
</evidence>
<dbReference type="AlphaFoldDB" id="A0A8H7CK23"/>
<name>A0A8H7CK23_9AGAR</name>
<dbReference type="InterPro" id="IPR001810">
    <property type="entry name" value="F-box_dom"/>
</dbReference>
<proteinExistence type="predicted"/>
<dbReference type="OrthoDB" id="3037258at2759"/>
<feature type="domain" description="F-box" evidence="1">
    <location>
        <begin position="7"/>
        <end position="47"/>
    </location>
</feature>
<protein>
    <recommendedName>
        <fullName evidence="1">F-box domain-containing protein</fullName>
    </recommendedName>
</protein>
<sequence length="526" mass="58850">MVPRTGILDLPTEILVYVLDNPSLSTSTLYSVALSCRRLHFLALQIYFHRYGLTPTSKSIVIDMRSDRRDVLAALQTALFIPQTEVITFVFPHPSCTSISPLLRHLTRAEDYISRLPSVKHVTLCLDGRGSVCLSVGDDRELRAWTTRLESLLACIVKKQCECLTMINGGQFTRAYELVPPIPRRSPIKRLLSTVLGLQLQRRIPSETQDFRRVSKQGRTHIEMTLPTSLHPASRLSILEIHSAILVLPPGLCWTLTVLRTCPITSLKLERRVEDSIPWGTVLPLIGSAAGRLTSLTLVEASLISGGDTDSFSEADVLDFISRLPQLRHITVSYKNRKDLRESDGPLIHLQDLEILRAPSTFILHLLRSPSPLPNIQSICVLWPETYDARGISYLATALPAFLQKPDPPRLSVSVSSAMYRSPFLTFPTDDTRAFLDRVEGLEITSSPFPLTDLTEMAGWISLFPRVRQVEVALSDSKSPDFRSDLTCLLGAVKATDFLDKIKVNGELYNLLDDRPIPTSSRTRYT</sequence>
<comment type="caution">
    <text evidence="2">The sequence shown here is derived from an EMBL/GenBank/DDBJ whole genome shotgun (WGS) entry which is preliminary data.</text>
</comment>
<evidence type="ECO:0000313" key="3">
    <source>
        <dbReference type="Proteomes" id="UP000620124"/>
    </source>
</evidence>
<dbReference type="Pfam" id="PF12937">
    <property type="entry name" value="F-box-like"/>
    <property type="match status" value="1"/>
</dbReference>
<dbReference type="EMBL" id="JACAZI010000019">
    <property type="protein sequence ID" value="KAF7340435.1"/>
    <property type="molecule type" value="Genomic_DNA"/>
</dbReference>
<accession>A0A8H7CK23</accession>
<reference evidence="2" key="1">
    <citation type="submission" date="2020-05" db="EMBL/GenBank/DDBJ databases">
        <title>Mycena genomes resolve the evolution of fungal bioluminescence.</title>
        <authorList>
            <person name="Tsai I.J."/>
        </authorList>
    </citation>
    <scope>NUCLEOTIDE SEQUENCE</scope>
    <source>
        <strain evidence="2">CCC161011</strain>
    </source>
</reference>
<evidence type="ECO:0000313" key="2">
    <source>
        <dbReference type="EMBL" id="KAF7340435.1"/>
    </source>
</evidence>
<keyword evidence="3" id="KW-1185">Reference proteome</keyword>
<gene>
    <name evidence="2" type="ORF">MVEN_01963600</name>
</gene>